<comment type="caution">
    <text evidence="1">The sequence shown here is derived from an EMBL/GenBank/DDBJ whole genome shotgun (WGS) entry which is preliminary data.</text>
</comment>
<evidence type="ECO:0000313" key="1">
    <source>
        <dbReference type="EMBL" id="KAA1035159.1"/>
    </source>
</evidence>
<gene>
    <name evidence="1" type="ORF">ERX35_011180</name>
</gene>
<reference evidence="1 2" key="1">
    <citation type="submission" date="2019-09" db="EMBL/GenBank/DDBJ databases">
        <authorList>
            <person name="Mazhar S."/>
            <person name="Altermann E."/>
            <person name="Hill C."/>
            <person name="Mcauliffe O."/>
        </authorList>
    </citation>
    <scope>NUCLEOTIDE SEQUENCE [LARGE SCALE GENOMIC DNA]</scope>
    <source>
        <strain evidence="1 2">ATCC 51831</strain>
    </source>
</reference>
<organism evidence="1 2">
    <name type="scientific">Macrococcus equipercicus</name>
    <dbReference type="NCBI Taxonomy" id="69967"/>
    <lineage>
        <taxon>Bacteria</taxon>
        <taxon>Bacillati</taxon>
        <taxon>Bacillota</taxon>
        <taxon>Bacilli</taxon>
        <taxon>Bacillales</taxon>
        <taxon>Staphylococcaceae</taxon>
        <taxon>Macrococcus</taxon>
    </lineage>
</organism>
<name>A0ABQ6R618_9STAP</name>
<keyword evidence="2" id="KW-1185">Reference proteome</keyword>
<dbReference type="Proteomes" id="UP000295735">
    <property type="component" value="Unassembled WGS sequence"/>
</dbReference>
<accession>A0ABQ6R618</accession>
<evidence type="ECO:0000313" key="2">
    <source>
        <dbReference type="Proteomes" id="UP000295735"/>
    </source>
</evidence>
<proteinExistence type="predicted"/>
<dbReference type="EMBL" id="SCWC02000019">
    <property type="protein sequence ID" value="KAA1035159.1"/>
    <property type="molecule type" value="Genomic_DNA"/>
</dbReference>
<dbReference type="RefSeq" id="WP_149459965.1">
    <property type="nucleotide sequence ID" value="NZ_SCWC02000019.1"/>
</dbReference>
<sequence length="99" mass="11682">MEINEFLTRTTRGDRSYIAKKVVLWKLERSRNEALIADVKKILKVLVSVNATYDFADKMASFFEYASTHVHHKTQRTMIDYLLNGEKIYFKSFVEKTNK</sequence>
<protein>
    <submittedName>
        <fullName evidence="1">Uncharacterized protein</fullName>
    </submittedName>
</protein>